<sequence length="72" mass="8591">MKSDRERKEIIEAINVLLHQAYDSNLDEILALLKQIDEEEEKEDLKDIQEAREDIRINGTVSWEEYKRESKS</sequence>
<dbReference type="RefSeq" id="WP_095724146.1">
    <property type="nucleotide sequence ID" value="NZ_NTFS01000381.1"/>
</dbReference>
<comment type="caution">
    <text evidence="2">The sequence shown here is derived from an EMBL/GenBank/DDBJ whole genome shotgun (WGS) entry which is preliminary data.</text>
</comment>
<name>A0A2A2TCI2_9CYAN</name>
<reference evidence="2 3" key="1">
    <citation type="submission" date="2017-08" db="EMBL/GenBank/DDBJ databases">
        <title>Draft genome sequence of filamentous cyanobacterium Calothrix elsteri CCALA 953.</title>
        <authorList>
            <person name="Gagunashvili A.N."/>
            <person name="Elster J."/>
            <person name="Andresson O.S."/>
        </authorList>
    </citation>
    <scope>NUCLEOTIDE SEQUENCE [LARGE SCALE GENOMIC DNA]</scope>
    <source>
        <strain evidence="2 3">CCALA 953</strain>
    </source>
</reference>
<dbReference type="AlphaFoldDB" id="A0A2A2TCI2"/>
<evidence type="ECO:0000313" key="3">
    <source>
        <dbReference type="Proteomes" id="UP000218238"/>
    </source>
</evidence>
<protein>
    <submittedName>
        <fullName evidence="2">Uncharacterized protein</fullName>
    </submittedName>
</protein>
<evidence type="ECO:0000313" key="2">
    <source>
        <dbReference type="EMBL" id="PAX51517.1"/>
    </source>
</evidence>
<accession>A0A2A2TCI2</accession>
<keyword evidence="3" id="KW-1185">Reference proteome</keyword>
<feature type="coiled-coil region" evidence="1">
    <location>
        <begin position="22"/>
        <end position="58"/>
    </location>
</feature>
<proteinExistence type="predicted"/>
<dbReference type="OrthoDB" id="516278at2"/>
<dbReference type="Proteomes" id="UP000218238">
    <property type="component" value="Unassembled WGS sequence"/>
</dbReference>
<organism evidence="2 3">
    <name type="scientific">Brunnivagina elsteri CCALA 953</name>
    <dbReference type="NCBI Taxonomy" id="987040"/>
    <lineage>
        <taxon>Bacteria</taxon>
        <taxon>Bacillati</taxon>
        <taxon>Cyanobacteriota</taxon>
        <taxon>Cyanophyceae</taxon>
        <taxon>Nostocales</taxon>
        <taxon>Calotrichaceae</taxon>
        <taxon>Brunnivagina</taxon>
    </lineage>
</organism>
<gene>
    <name evidence="2" type="ORF">CK510_24415</name>
</gene>
<keyword evidence="1" id="KW-0175">Coiled coil</keyword>
<dbReference type="EMBL" id="NTFS01000381">
    <property type="protein sequence ID" value="PAX51517.1"/>
    <property type="molecule type" value="Genomic_DNA"/>
</dbReference>
<evidence type="ECO:0000256" key="1">
    <source>
        <dbReference type="SAM" id="Coils"/>
    </source>
</evidence>